<proteinExistence type="predicted"/>
<dbReference type="RefSeq" id="WP_164355647.1">
    <property type="nucleotide sequence ID" value="NZ_JAABNT010000020.1"/>
</dbReference>
<dbReference type="SUPFAM" id="SSF52172">
    <property type="entry name" value="CheY-like"/>
    <property type="match status" value="1"/>
</dbReference>
<name>A0A6P0CJN9_9RHOB</name>
<dbReference type="Gene3D" id="3.40.50.300">
    <property type="entry name" value="P-loop containing nucleotide triphosphate hydrolases"/>
    <property type="match status" value="1"/>
</dbReference>
<keyword evidence="4" id="KW-1185">Reference proteome</keyword>
<dbReference type="Gene3D" id="3.40.50.2300">
    <property type="match status" value="1"/>
</dbReference>
<dbReference type="EMBL" id="JAABNT010000020">
    <property type="protein sequence ID" value="NEK24723.1"/>
    <property type="molecule type" value="Genomic_DNA"/>
</dbReference>
<dbReference type="InterPro" id="IPR001789">
    <property type="entry name" value="Sig_transdc_resp-reg_receiver"/>
</dbReference>
<dbReference type="SMART" id="SM00448">
    <property type="entry name" value="REC"/>
    <property type="match status" value="1"/>
</dbReference>
<evidence type="ECO:0000259" key="2">
    <source>
        <dbReference type="PROSITE" id="PS50110"/>
    </source>
</evidence>
<dbReference type="SUPFAM" id="SSF52540">
    <property type="entry name" value="P-loop containing nucleoside triphosphate hydrolases"/>
    <property type="match status" value="1"/>
</dbReference>
<dbReference type="GO" id="GO:0000160">
    <property type="term" value="P:phosphorelay signal transduction system"/>
    <property type="evidence" value="ECO:0007669"/>
    <property type="project" value="InterPro"/>
</dbReference>
<dbReference type="Pfam" id="PF00072">
    <property type="entry name" value="Response_reg"/>
    <property type="match status" value="1"/>
</dbReference>
<evidence type="ECO:0000313" key="3">
    <source>
        <dbReference type="EMBL" id="NEK24723.1"/>
    </source>
</evidence>
<accession>A0A6P0CJN9</accession>
<evidence type="ECO:0000313" key="4">
    <source>
        <dbReference type="Proteomes" id="UP000468591"/>
    </source>
</evidence>
<feature type="modified residue" description="4-aspartylphosphate" evidence="1">
    <location>
        <position position="57"/>
    </location>
</feature>
<sequence>MSTAALTRVVIVLGKELETSNVAEIIANNPRYVVTTLRMNEIAKSASLPDADVVLVDFNMMGDEERQIFSEVRANASDKPLIVVSEKLEPDAMRHLFKFNVDDWLSKPVEPEALLDVITNSVRAKRSDSHQVNAVISCVGGAGATTVAINMADIACKSRPKRKSGVALVDLDFSTGNCSYLLNMVSTFNLGTVASAPSRIDQEFISVIQQKHDAGFFLYSFKRPEVNTDPGSIELVLRLLDAISLEHSNVFLDIPYYETPWRSNVLSAVDTYTLVTELNLPAIKHTLDLIEHIKELRGGHLSMHVIFNKHSRKLFGARITSRRIKELLGDIPFSYLPSDGSMLGEAADRGVLPSEISTRSPFLKKLANYMETARISTGTTT</sequence>
<protein>
    <submittedName>
        <fullName evidence="3">Response regulator</fullName>
    </submittedName>
</protein>
<keyword evidence="1" id="KW-0597">Phosphoprotein</keyword>
<gene>
    <name evidence="3" type="ORF">GV827_20315</name>
</gene>
<dbReference type="PROSITE" id="PS50110">
    <property type="entry name" value="RESPONSE_REGULATORY"/>
    <property type="match status" value="1"/>
</dbReference>
<organism evidence="3 4">
    <name type="scientific">Sulfitobacter sediminilitoris</name>
    <dbReference type="NCBI Taxonomy" id="2698830"/>
    <lineage>
        <taxon>Bacteria</taxon>
        <taxon>Pseudomonadati</taxon>
        <taxon>Pseudomonadota</taxon>
        <taxon>Alphaproteobacteria</taxon>
        <taxon>Rhodobacterales</taxon>
        <taxon>Roseobacteraceae</taxon>
        <taxon>Sulfitobacter</taxon>
    </lineage>
</organism>
<dbReference type="CDD" id="cd00156">
    <property type="entry name" value="REC"/>
    <property type="match status" value="1"/>
</dbReference>
<evidence type="ECO:0000256" key="1">
    <source>
        <dbReference type="PROSITE-ProRule" id="PRU00169"/>
    </source>
</evidence>
<feature type="domain" description="Response regulatory" evidence="2">
    <location>
        <begin position="8"/>
        <end position="122"/>
    </location>
</feature>
<dbReference type="Proteomes" id="UP000468591">
    <property type="component" value="Unassembled WGS sequence"/>
</dbReference>
<dbReference type="AlphaFoldDB" id="A0A6P0CJN9"/>
<dbReference type="InterPro" id="IPR011006">
    <property type="entry name" value="CheY-like_superfamily"/>
</dbReference>
<comment type="caution">
    <text evidence="3">The sequence shown here is derived from an EMBL/GenBank/DDBJ whole genome shotgun (WGS) entry which is preliminary data.</text>
</comment>
<reference evidence="3 4" key="1">
    <citation type="submission" date="2020-01" db="EMBL/GenBank/DDBJ databases">
        <title>Sulfitobacter sediminilitoris sp. nov., isolated from a tidal flat.</title>
        <authorList>
            <person name="Park S."/>
            <person name="Yoon J.-H."/>
        </authorList>
    </citation>
    <scope>NUCLEOTIDE SEQUENCE [LARGE SCALE GENOMIC DNA]</scope>
    <source>
        <strain evidence="3 4">JBTF-M27</strain>
    </source>
</reference>
<dbReference type="InterPro" id="IPR027417">
    <property type="entry name" value="P-loop_NTPase"/>
</dbReference>